<organism evidence="1">
    <name type="scientific">Streptomyces sp. NBC_00180</name>
    <dbReference type="NCBI Taxonomy" id="2903632"/>
    <lineage>
        <taxon>Bacteria</taxon>
        <taxon>Bacillati</taxon>
        <taxon>Actinomycetota</taxon>
        <taxon>Actinomycetes</taxon>
        <taxon>Kitasatosporales</taxon>
        <taxon>Streptomycetaceae</taxon>
        <taxon>Streptomyces</taxon>
    </lineage>
</organism>
<accession>A0AAU1HRY9</accession>
<protein>
    <submittedName>
        <fullName evidence="1">Uncharacterized protein</fullName>
    </submittedName>
</protein>
<sequence>MTGVLGGPRGGRYGNRLVGGGLDLTRPGGPVTPTLGAPQLLALMPRLSTPVPTSHG</sequence>
<dbReference type="EMBL" id="CP108140">
    <property type="protein sequence ID" value="WTP84276.1"/>
    <property type="molecule type" value="Genomic_DNA"/>
</dbReference>
<name>A0AAU1HRY9_9ACTN</name>
<dbReference type="AlphaFoldDB" id="A0AAU1HRY9"/>
<gene>
    <name evidence="1" type="ORF">OG477_02350</name>
</gene>
<evidence type="ECO:0000313" key="1">
    <source>
        <dbReference type="EMBL" id="WTP84276.1"/>
    </source>
</evidence>
<reference evidence="1" key="1">
    <citation type="submission" date="2022-10" db="EMBL/GenBank/DDBJ databases">
        <title>The complete genomes of actinobacterial strains from the NBC collection.</title>
        <authorList>
            <person name="Joergensen T.S."/>
            <person name="Alvarez Arevalo M."/>
            <person name="Sterndorff E.B."/>
            <person name="Faurdal D."/>
            <person name="Vuksanovic O."/>
            <person name="Mourched A.-S."/>
            <person name="Charusanti P."/>
            <person name="Shaw S."/>
            <person name="Blin K."/>
            <person name="Weber T."/>
        </authorList>
    </citation>
    <scope>NUCLEOTIDE SEQUENCE</scope>
    <source>
        <strain evidence="1">NBC 00180</strain>
    </source>
</reference>
<proteinExistence type="predicted"/>